<evidence type="ECO:0000313" key="4">
    <source>
        <dbReference type="EMBL" id="MCY9595491.1"/>
    </source>
</evidence>
<dbReference type="SMART" id="SM00382">
    <property type="entry name" value="AAA"/>
    <property type="match status" value="1"/>
</dbReference>
<dbReference type="Proteomes" id="UP001527202">
    <property type="component" value="Unassembled WGS sequence"/>
</dbReference>
<dbReference type="PANTHER" id="PTHR43423">
    <property type="entry name" value="ABC TRANSPORTER I FAMILY MEMBER 17"/>
    <property type="match status" value="1"/>
</dbReference>
<dbReference type="InterPro" id="IPR003439">
    <property type="entry name" value="ABC_transporter-like_ATP-bd"/>
</dbReference>
<dbReference type="InterPro" id="IPR003593">
    <property type="entry name" value="AAA+_ATPase"/>
</dbReference>
<dbReference type="PROSITE" id="PS50893">
    <property type="entry name" value="ABC_TRANSPORTER_2"/>
    <property type="match status" value="1"/>
</dbReference>
<evidence type="ECO:0000256" key="1">
    <source>
        <dbReference type="ARBA" id="ARBA00022741"/>
    </source>
</evidence>
<proteinExistence type="predicted"/>
<evidence type="ECO:0000313" key="5">
    <source>
        <dbReference type="EMBL" id="QAV17262.1"/>
    </source>
</evidence>
<dbReference type="EMBL" id="CP026520">
    <property type="protein sequence ID" value="QAV17262.1"/>
    <property type="molecule type" value="Genomic_DNA"/>
</dbReference>
<dbReference type="Pfam" id="PF00005">
    <property type="entry name" value="ABC_tran"/>
    <property type="match status" value="1"/>
</dbReference>
<evidence type="ECO:0000313" key="7">
    <source>
        <dbReference type="Proteomes" id="UP001527202"/>
    </source>
</evidence>
<dbReference type="SUPFAM" id="SSF52540">
    <property type="entry name" value="P-loop containing nucleoside triphosphate hydrolases"/>
    <property type="match status" value="1"/>
</dbReference>
<dbReference type="KEGG" id="pchi:PC41400_06125"/>
<dbReference type="InterPro" id="IPR027417">
    <property type="entry name" value="P-loop_NTPase"/>
</dbReference>
<reference evidence="5 6" key="1">
    <citation type="submission" date="2018-01" db="EMBL/GenBank/DDBJ databases">
        <title>The whole genome sequencing and assembly of Paenibacillus chitinolyticus KCCM 41400 strain.</title>
        <authorList>
            <person name="Kim J.-Y."/>
            <person name="Park M.-K."/>
            <person name="Lee Y.-J."/>
            <person name="Yi H."/>
            <person name="Bahn Y.-S."/>
            <person name="Kim J.F."/>
            <person name="Lee D.-W."/>
        </authorList>
    </citation>
    <scope>NUCLEOTIDE SEQUENCE [LARGE SCALE GENOMIC DNA]</scope>
    <source>
        <strain evidence="5 6">KCCM 41400</strain>
    </source>
</reference>
<dbReference type="GO" id="GO:0016887">
    <property type="term" value="F:ATP hydrolysis activity"/>
    <property type="evidence" value="ECO:0007669"/>
    <property type="project" value="InterPro"/>
</dbReference>
<accession>A0A410WSD3</accession>
<evidence type="ECO:0000313" key="6">
    <source>
        <dbReference type="Proteomes" id="UP000288943"/>
    </source>
</evidence>
<dbReference type="AlphaFoldDB" id="A0A410WSD3"/>
<keyword evidence="2 4" id="KW-0067">ATP-binding</keyword>
<dbReference type="GeneID" id="95374393"/>
<organism evidence="5 6">
    <name type="scientific">Paenibacillus chitinolyticus</name>
    <dbReference type="NCBI Taxonomy" id="79263"/>
    <lineage>
        <taxon>Bacteria</taxon>
        <taxon>Bacillati</taxon>
        <taxon>Bacillota</taxon>
        <taxon>Bacilli</taxon>
        <taxon>Bacillales</taxon>
        <taxon>Paenibacillaceae</taxon>
        <taxon>Paenibacillus</taxon>
    </lineage>
</organism>
<sequence length="248" mass="27686">MGTRLILHGISKKRHDRPSDYLFRDISAEVGEGERVAVIGTSGQGKTTLLRILARLDRPDEGELRLHGKSADGWKPQEWRKKICYVAQQPVMLPGSVEENLQTVSRLHGTPFDRGLAERSMAALGLEGLDWSKQGGDLSGGEKQRTALVRAMLLQPDVMLLDEVTASLDPGSKRAAERLLVDWSQSGGASLVWITHDLEQAAQTSDSVWFMDEGRLMESALTAEFFRGPSTEQARRFISRPDREREEY</sequence>
<protein>
    <submittedName>
        <fullName evidence="5">ABC transporter</fullName>
    </submittedName>
    <submittedName>
        <fullName evidence="4">ATP-binding cassette domain-containing protein</fullName>
    </submittedName>
</protein>
<feature type="domain" description="ABC transporter" evidence="3">
    <location>
        <begin position="5"/>
        <end position="238"/>
    </location>
</feature>
<dbReference type="GO" id="GO:0005524">
    <property type="term" value="F:ATP binding"/>
    <property type="evidence" value="ECO:0007669"/>
    <property type="project" value="UniProtKB-KW"/>
</dbReference>
<evidence type="ECO:0000259" key="3">
    <source>
        <dbReference type="PROSITE" id="PS50893"/>
    </source>
</evidence>
<evidence type="ECO:0000256" key="2">
    <source>
        <dbReference type="ARBA" id="ARBA00022840"/>
    </source>
</evidence>
<dbReference type="RefSeq" id="WP_042229710.1">
    <property type="nucleotide sequence ID" value="NZ_CP026520.1"/>
</dbReference>
<dbReference type="PANTHER" id="PTHR43423:SF1">
    <property type="entry name" value="ABC TRANSPORTER I FAMILY MEMBER 17"/>
    <property type="match status" value="1"/>
</dbReference>
<dbReference type="EMBL" id="JAMDMJ010000008">
    <property type="protein sequence ID" value="MCY9595491.1"/>
    <property type="molecule type" value="Genomic_DNA"/>
</dbReference>
<gene>
    <name evidence="4" type="ORF">M5X16_06895</name>
    <name evidence="5" type="ORF">PC41400_06125</name>
</gene>
<keyword evidence="1" id="KW-0547">Nucleotide-binding</keyword>
<reference evidence="4 7" key="2">
    <citation type="submission" date="2022-05" db="EMBL/GenBank/DDBJ databases">
        <title>Genome Sequencing of Bee-Associated Microbes.</title>
        <authorList>
            <person name="Dunlap C."/>
        </authorList>
    </citation>
    <scope>NUCLEOTIDE SEQUENCE [LARGE SCALE GENOMIC DNA]</scope>
    <source>
        <strain evidence="4 7">NRRL B-23120</strain>
    </source>
</reference>
<name>A0A410WSD3_9BACL</name>
<keyword evidence="7" id="KW-1185">Reference proteome</keyword>
<dbReference type="Proteomes" id="UP000288943">
    <property type="component" value="Chromosome"/>
</dbReference>
<dbReference type="Gene3D" id="3.40.50.300">
    <property type="entry name" value="P-loop containing nucleotide triphosphate hydrolases"/>
    <property type="match status" value="1"/>
</dbReference>
<dbReference type="OrthoDB" id="9785080at2"/>